<gene>
    <name evidence="1" type="ORF">A1353_23080</name>
</gene>
<evidence type="ECO:0000313" key="1">
    <source>
        <dbReference type="EMBL" id="OAH97373.1"/>
    </source>
</evidence>
<proteinExistence type="predicted"/>
<protein>
    <submittedName>
        <fullName evidence="1">Uncharacterized protein</fullName>
    </submittedName>
</protein>
<sequence>MIHASVANMNNLTNRCRWYPERNDLEINLDDLLDDQRTLVLTSWNNCQGITWSIVDDDGIDRCENFFTAPYFPLWEKLDFDSCRDYLDQIPSQLLATLKSFRADSFGMLMLISQNKFLTNFYRKYSTLFWLFFRHAKIDQWSKNEFLAVCSQGELAILQACQLPANTVTIEVIAKFSADNFGQLQSDLIYHLFEFDFQHLNAIREHIPDHLIQFLLRYPELQHAKLIQNLKKSEYNELPRIVRNLRAVATEIDTVNVEKLIAESDNLAALKSHDNHLEALALEKALQDYEKQLKSAEASSRSFPQLSLFAHRDDLMQILSEVDLLAESWLCQQNLMRYVPGILCGHYAVYQQRKPQRATAVYYLFPEQDGGLRPVLKCQYRADDITKRE</sequence>
<name>A0A177LVT7_METMH</name>
<reference evidence="1 2" key="1">
    <citation type="submission" date="2016-03" db="EMBL/GenBank/DDBJ databases">
        <authorList>
            <person name="Ploux O."/>
        </authorList>
    </citation>
    <scope>NUCLEOTIDE SEQUENCE [LARGE SCALE GENOMIC DNA]</scope>
    <source>
        <strain evidence="1 2">R-45371</strain>
    </source>
</reference>
<dbReference type="EMBL" id="LUUH01000101">
    <property type="protein sequence ID" value="OAH97373.1"/>
    <property type="molecule type" value="Genomic_DNA"/>
</dbReference>
<dbReference type="AlphaFoldDB" id="A0A177LVT7"/>
<comment type="caution">
    <text evidence="1">The sequence shown here is derived from an EMBL/GenBank/DDBJ whole genome shotgun (WGS) entry which is preliminary data.</text>
</comment>
<organism evidence="1 2">
    <name type="scientific">Methylomonas methanica</name>
    <dbReference type="NCBI Taxonomy" id="421"/>
    <lineage>
        <taxon>Bacteria</taxon>
        <taxon>Pseudomonadati</taxon>
        <taxon>Pseudomonadota</taxon>
        <taxon>Gammaproteobacteria</taxon>
        <taxon>Methylococcales</taxon>
        <taxon>Methylococcaceae</taxon>
        <taxon>Methylomonas</taxon>
    </lineage>
</organism>
<evidence type="ECO:0000313" key="2">
    <source>
        <dbReference type="Proteomes" id="UP000077763"/>
    </source>
</evidence>
<accession>A0A177LVT7</accession>
<dbReference type="Proteomes" id="UP000077763">
    <property type="component" value="Unassembled WGS sequence"/>
</dbReference>